<dbReference type="RefSeq" id="WP_077752649.1">
    <property type="nucleotide sequence ID" value="NZ_CP014782.1"/>
</dbReference>
<keyword evidence="1" id="KW-0472">Membrane</keyword>
<dbReference type="OrthoDB" id="1631120at2"/>
<protein>
    <submittedName>
        <fullName evidence="3">Putative membrane protein</fullName>
    </submittedName>
</protein>
<keyword evidence="1" id="KW-0812">Transmembrane</keyword>
<feature type="transmembrane region" description="Helical" evidence="1">
    <location>
        <begin position="75"/>
        <end position="96"/>
    </location>
</feature>
<feature type="domain" description="Chlorhexidine efflux transporter" evidence="2">
    <location>
        <begin position="69"/>
        <end position="132"/>
    </location>
</feature>
<dbReference type="NCBIfam" id="NF033664">
    <property type="entry name" value="PACE_transport"/>
    <property type="match status" value="1"/>
</dbReference>
<gene>
    <name evidence="3" type="ORF">Sps_02330</name>
</gene>
<keyword evidence="4" id="KW-1185">Reference proteome</keyword>
<accession>A0A1S6HPQ4</accession>
<reference evidence="3 4" key="1">
    <citation type="submission" date="2016-03" db="EMBL/GenBank/DDBJ databases">
        <title>Complete genome sequence of Shewanella psychrophila WP2, a deep sea bacterium isolated from west Pacific sediment.</title>
        <authorList>
            <person name="Xu G."/>
            <person name="Jian H."/>
        </authorList>
    </citation>
    <scope>NUCLEOTIDE SEQUENCE [LARGE SCALE GENOMIC DNA]</scope>
    <source>
        <strain evidence="3 4">WP2</strain>
    </source>
</reference>
<name>A0A1S6HPQ4_9GAMM</name>
<dbReference type="Proteomes" id="UP000189545">
    <property type="component" value="Chromosome"/>
</dbReference>
<dbReference type="EMBL" id="CP014782">
    <property type="protein sequence ID" value="AQS37488.1"/>
    <property type="molecule type" value="Genomic_DNA"/>
</dbReference>
<feature type="domain" description="Chlorhexidine efflux transporter" evidence="2">
    <location>
        <begin position="1"/>
        <end position="62"/>
    </location>
</feature>
<proteinExistence type="predicted"/>
<feature type="transmembrane region" description="Helical" evidence="1">
    <location>
        <begin position="102"/>
        <end position="126"/>
    </location>
</feature>
<feature type="transmembrane region" description="Helical" evidence="1">
    <location>
        <begin position="7"/>
        <end position="30"/>
    </location>
</feature>
<evidence type="ECO:0000256" key="1">
    <source>
        <dbReference type="SAM" id="Phobius"/>
    </source>
</evidence>
<dbReference type="STRING" id="225848.Sps_02330"/>
<organism evidence="3 4">
    <name type="scientific">Shewanella psychrophila</name>
    <dbReference type="NCBI Taxonomy" id="225848"/>
    <lineage>
        <taxon>Bacteria</taxon>
        <taxon>Pseudomonadati</taxon>
        <taxon>Pseudomonadota</taxon>
        <taxon>Gammaproteobacteria</taxon>
        <taxon>Alteromonadales</taxon>
        <taxon>Shewanellaceae</taxon>
        <taxon>Shewanella</taxon>
    </lineage>
</organism>
<dbReference type="InterPro" id="IPR007896">
    <property type="entry name" value="BTP_bacteria"/>
</dbReference>
<dbReference type="Pfam" id="PF05232">
    <property type="entry name" value="BTP"/>
    <property type="match status" value="2"/>
</dbReference>
<evidence type="ECO:0000313" key="4">
    <source>
        <dbReference type="Proteomes" id="UP000189545"/>
    </source>
</evidence>
<feature type="transmembrane region" description="Helical" evidence="1">
    <location>
        <begin position="36"/>
        <end position="54"/>
    </location>
</feature>
<keyword evidence="1" id="KW-1133">Transmembrane helix</keyword>
<evidence type="ECO:0000313" key="3">
    <source>
        <dbReference type="EMBL" id="AQS37488.1"/>
    </source>
</evidence>
<sequence>MTTKQRVIHTILFEALALILVVPLVILITGKETGELLKVAIGLSFYAVVWNYFYNIWFDKHFGCNRSERNVYIRIGHALGFEGGIIVVTLPVVSWFMGISLFSAFLLEFAFLVLFFFYAIAFNYVYDRVCQRLLTAPA</sequence>
<evidence type="ECO:0000259" key="2">
    <source>
        <dbReference type="Pfam" id="PF05232"/>
    </source>
</evidence>
<dbReference type="AlphaFoldDB" id="A0A1S6HPQ4"/>
<dbReference type="InterPro" id="IPR058208">
    <property type="entry name" value="PACE"/>
</dbReference>
<dbReference type="KEGG" id="spsw:Sps_02330"/>